<name>A0A934KAM8_9BACT</name>
<protein>
    <recommendedName>
        <fullName evidence="4">Lipopolysaccharide biosynthesis protein</fullName>
    </recommendedName>
</protein>
<keyword evidence="1" id="KW-1133">Transmembrane helix</keyword>
<proteinExistence type="predicted"/>
<evidence type="ECO:0000313" key="3">
    <source>
        <dbReference type="Proteomes" id="UP000612893"/>
    </source>
</evidence>
<keyword evidence="1" id="KW-0812">Transmembrane</keyword>
<feature type="transmembrane region" description="Helical" evidence="1">
    <location>
        <begin position="281"/>
        <end position="307"/>
    </location>
</feature>
<accession>A0A934KAM8</accession>
<keyword evidence="3" id="KW-1185">Reference proteome</keyword>
<sequence>MLRYLETFYRHRLLLMAPVALVLLLTGGWVLVQPPSYDSTVRLWVQRQTLVPNPDDNPYLTPAQQQSAVLTELLNTKYFCMKVGNRSPLAESLATSSGQSQGPLQRLLGGSGGTQLSGRALDDAVYQAVSHQTVVQPAGPEVVMISYRGSSPELSAVVGQAVADQFIEETLASQRVQAEAAQQFYDSQVKQTQAEGASIQTQIDSYLTGHPDQRGSSAPADATLSQLRKNQDAAQQRQNDLQAKLDQTKVSLAGLSQPSVSGMRILDKAEVPTRSSSMRSVALQGAAVGLSLALLILIGGILLLTLIDSTLRRPEEIERVLDLKPVGTVPRLT</sequence>
<dbReference type="AlphaFoldDB" id="A0A934KAM8"/>
<keyword evidence="1" id="KW-0472">Membrane</keyword>
<comment type="caution">
    <text evidence="2">The sequence shown here is derived from an EMBL/GenBank/DDBJ whole genome shotgun (WGS) entry which is preliminary data.</text>
</comment>
<dbReference type="RefSeq" id="WP_338203179.1">
    <property type="nucleotide sequence ID" value="NZ_JAEKNR010000164.1"/>
</dbReference>
<reference evidence="2" key="1">
    <citation type="submission" date="2020-10" db="EMBL/GenBank/DDBJ databases">
        <title>Ca. Dormibacterota MAGs.</title>
        <authorList>
            <person name="Montgomery K."/>
        </authorList>
    </citation>
    <scope>NUCLEOTIDE SEQUENCE [LARGE SCALE GENOMIC DNA]</scope>
    <source>
        <strain evidence="2">SC8812_S17_10</strain>
    </source>
</reference>
<dbReference type="PANTHER" id="PTHR32309:SF13">
    <property type="entry name" value="FERRIC ENTEROBACTIN TRANSPORT PROTEIN FEPE"/>
    <property type="match status" value="1"/>
</dbReference>
<evidence type="ECO:0000313" key="2">
    <source>
        <dbReference type="EMBL" id="MBJ7599623.1"/>
    </source>
</evidence>
<dbReference type="InterPro" id="IPR050445">
    <property type="entry name" value="Bact_polysacc_biosynth/exp"/>
</dbReference>
<evidence type="ECO:0000256" key="1">
    <source>
        <dbReference type="SAM" id="Phobius"/>
    </source>
</evidence>
<dbReference type="Proteomes" id="UP000612893">
    <property type="component" value="Unassembled WGS sequence"/>
</dbReference>
<dbReference type="PANTHER" id="PTHR32309">
    <property type="entry name" value="TYROSINE-PROTEIN KINASE"/>
    <property type="match status" value="1"/>
</dbReference>
<gene>
    <name evidence="2" type="ORF">JF922_16285</name>
</gene>
<feature type="transmembrane region" description="Helical" evidence="1">
    <location>
        <begin position="12"/>
        <end position="32"/>
    </location>
</feature>
<dbReference type="EMBL" id="JAEKNR010000164">
    <property type="protein sequence ID" value="MBJ7599623.1"/>
    <property type="molecule type" value="Genomic_DNA"/>
</dbReference>
<organism evidence="2 3">
    <name type="scientific">Candidatus Nephthysia bennettiae</name>
    <dbReference type="NCBI Taxonomy" id="3127016"/>
    <lineage>
        <taxon>Bacteria</taxon>
        <taxon>Bacillati</taxon>
        <taxon>Candidatus Dormiibacterota</taxon>
        <taxon>Candidatus Dormibacteria</taxon>
        <taxon>Candidatus Dormibacterales</taxon>
        <taxon>Candidatus Dormibacteraceae</taxon>
        <taxon>Candidatus Nephthysia</taxon>
    </lineage>
</organism>
<evidence type="ECO:0008006" key="4">
    <source>
        <dbReference type="Google" id="ProtNLM"/>
    </source>
</evidence>